<dbReference type="Proteomes" id="UP000435304">
    <property type="component" value="Unassembled WGS sequence"/>
</dbReference>
<dbReference type="InterPro" id="IPR007436">
    <property type="entry name" value="DUF485"/>
</dbReference>
<evidence type="ECO:0000313" key="3">
    <source>
        <dbReference type="Proteomes" id="UP000435304"/>
    </source>
</evidence>
<comment type="caution">
    <text evidence="2">The sequence shown here is derived from an EMBL/GenBank/DDBJ whole genome shotgun (WGS) entry which is preliminary data.</text>
</comment>
<organism evidence="2 3">
    <name type="scientific">Auraticoccus cholistanensis</name>
    <dbReference type="NCBI Taxonomy" id="2656650"/>
    <lineage>
        <taxon>Bacteria</taxon>
        <taxon>Bacillati</taxon>
        <taxon>Actinomycetota</taxon>
        <taxon>Actinomycetes</taxon>
        <taxon>Propionibacteriales</taxon>
        <taxon>Propionibacteriaceae</taxon>
        <taxon>Auraticoccus</taxon>
    </lineage>
</organism>
<feature type="transmembrane region" description="Helical" evidence="1">
    <location>
        <begin position="28"/>
        <end position="48"/>
    </location>
</feature>
<sequence>MSDPLPGTGERYAALAARPEFTELRRRYLRFVVPATITFMAWYVLYVACNNWARGFMNQQVVGHVNVAVVFGLLQFVSTFGIAVLYARYSTRRLDPLAEQLNQEFESDGGTGREVRR</sequence>
<dbReference type="PANTHER" id="PTHR38441:SF1">
    <property type="entry name" value="MEMBRANE PROTEIN"/>
    <property type="match status" value="1"/>
</dbReference>
<keyword evidence="1" id="KW-0812">Transmembrane</keyword>
<dbReference type="RefSeq" id="WP_197430235.1">
    <property type="nucleotide sequence ID" value="NZ_WPCU01000010.1"/>
</dbReference>
<dbReference type="PANTHER" id="PTHR38441">
    <property type="entry name" value="INTEGRAL MEMBRANE PROTEIN-RELATED"/>
    <property type="match status" value="1"/>
</dbReference>
<dbReference type="EMBL" id="WPCU01000010">
    <property type="protein sequence ID" value="MVA77646.1"/>
    <property type="molecule type" value="Genomic_DNA"/>
</dbReference>
<keyword evidence="1" id="KW-1133">Transmembrane helix</keyword>
<evidence type="ECO:0000313" key="2">
    <source>
        <dbReference type="EMBL" id="MVA77646.1"/>
    </source>
</evidence>
<feature type="transmembrane region" description="Helical" evidence="1">
    <location>
        <begin position="68"/>
        <end position="87"/>
    </location>
</feature>
<evidence type="ECO:0000256" key="1">
    <source>
        <dbReference type="SAM" id="Phobius"/>
    </source>
</evidence>
<dbReference type="AlphaFoldDB" id="A0A6A9V1Z5"/>
<gene>
    <name evidence="2" type="ORF">GC722_16725</name>
</gene>
<accession>A0A6A9V1Z5</accession>
<keyword evidence="1" id="KW-0472">Membrane</keyword>
<dbReference type="Pfam" id="PF04341">
    <property type="entry name" value="DUF485"/>
    <property type="match status" value="1"/>
</dbReference>
<keyword evidence="3" id="KW-1185">Reference proteome</keyword>
<protein>
    <submittedName>
        <fullName evidence="2">DUF485 domain-containing protein</fullName>
    </submittedName>
</protein>
<proteinExistence type="predicted"/>
<reference evidence="2 3" key="1">
    <citation type="submission" date="2019-12" db="EMBL/GenBank/DDBJ databases">
        <title>Auraticoccus cholistani sp. nov., an actinomycete isolated from soil of Cholistan desert.</title>
        <authorList>
            <person name="Cheema M.T."/>
        </authorList>
    </citation>
    <scope>NUCLEOTIDE SEQUENCE [LARGE SCALE GENOMIC DNA]</scope>
    <source>
        <strain evidence="2 3">F435</strain>
    </source>
</reference>
<name>A0A6A9V1Z5_9ACTN</name>